<evidence type="ECO:0000256" key="4">
    <source>
        <dbReference type="ARBA" id="ARBA00022970"/>
    </source>
</evidence>
<evidence type="ECO:0000259" key="6">
    <source>
        <dbReference type="Pfam" id="PF13458"/>
    </source>
</evidence>
<evidence type="ECO:0000313" key="8">
    <source>
        <dbReference type="Proteomes" id="UP000286862"/>
    </source>
</evidence>
<dbReference type="Gene3D" id="3.40.50.2300">
    <property type="match status" value="1"/>
</dbReference>
<keyword evidence="3 5" id="KW-0732">Signal</keyword>
<proteinExistence type="inferred from homology"/>
<dbReference type="InterPro" id="IPR000709">
    <property type="entry name" value="Leu_Ile_Val-bd"/>
</dbReference>
<dbReference type="Pfam" id="PF13458">
    <property type="entry name" value="Peripla_BP_6"/>
    <property type="match status" value="1"/>
</dbReference>
<feature type="domain" description="Leucine-binding protein" evidence="6">
    <location>
        <begin position="35"/>
        <end position="142"/>
    </location>
</feature>
<dbReference type="AlphaFoldDB" id="A0A444IQ97"/>
<evidence type="ECO:0000256" key="3">
    <source>
        <dbReference type="ARBA" id="ARBA00022729"/>
    </source>
</evidence>
<dbReference type="Proteomes" id="UP000286862">
    <property type="component" value="Unassembled WGS sequence"/>
</dbReference>
<evidence type="ECO:0000256" key="1">
    <source>
        <dbReference type="ARBA" id="ARBA00010062"/>
    </source>
</evidence>
<evidence type="ECO:0000256" key="5">
    <source>
        <dbReference type="SAM" id="SignalP"/>
    </source>
</evidence>
<feature type="chain" id="PRO_5019274845" evidence="5">
    <location>
        <begin position="23"/>
        <end position="147"/>
    </location>
</feature>
<evidence type="ECO:0000313" key="7">
    <source>
        <dbReference type="EMBL" id="RWX43011.1"/>
    </source>
</evidence>
<evidence type="ECO:0000256" key="2">
    <source>
        <dbReference type="ARBA" id="ARBA00022448"/>
    </source>
</evidence>
<name>A0A444IQ97_9BACT</name>
<keyword evidence="2" id="KW-0813">Transport</keyword>
<gene>
    <name evidence="7" type="ORF">VT99_14132</name>
</gene>
<feature type="signal peptide" evidence="5">
    <location>
        <begin position="1"/>
        <end position="22"/>
    </location>
</feature>
<protein>
    <submittedName>
        <fullName evidence="7">Substrate-binding protein</fullName>
    </submittedName>
</protein>
<comment type="similarity">
    <text evidence="1">Belongs to the leucine-binding protein family.</text>
</comment>
<feature type="non-terminal residue" evidence="7">
    <location>
        <position position="147"/>
    </location>
</feature>
<accession>A0A444IQ97</accession>
<dbReference type="InterPro" id="IPR051010">
    <property type="entry name" value="BCAA_transport"/>
</dbReference>
<dbReference type="PRINTS" id="PR00337">
    <property type="entry name" value="LEUILEVALBP"/>
</dbReference>
<keyword evidence="4" id="KW-0029">Amino-acid transport</keyword>
<dbReference type="GO" id="GO:0006865">
    <property type="term" value="P:amino acid transport"/>
    <property type="evidence" value="ECO:0007669"/>
    <property type="project" value="UniProtKB-KW"/>
</dbReference>
<comment type="caution">
    <text evidence="7">The sequence shown here is derived from an EMBL/GenBank/DDBJ whole genome shotgun (WGS) entry which is preliminary data.</text>
</comment>
<dbReference type="EMBL" id="MTKQ01000413">
    <property type="protein sequence ID" value="RWX43011.1"/>
    <property type="molecule type" value="Genomic_DNA"/>
</dbReference>
<reference evidence="7 8" key="1">
    <citation type="submission" date="2017-01" db="EMBL/GenBank/DDBJ databases">
        <title>The cable genome- insights into the physiology and evolution of filamentous bacteria capable of sulfide oxidation via long distance electron transfer.</title>
        <authorList>
            <person name="Schreiber L."/>
            <person name="Bjerg J.T."/>
            <person name="Boggild A."/>
            <person name="Van De Vossenberg J."/>
            <person name="Meysman F."/>
            <person name="Nielsen L.P."/>
            <person name="Schramm A."/>
            <person name="Kjeldsen K.U."/>
        </authorList>
    </citation>
    <scope>NUCLEOTIDE SEQUENCE [LARGE SCALE GENOMIC DNA]</scope>
    <source>
        <strain evidence="7">A2</strain>
    </source>
</reference>
<dbReference type="InterPro" id="IPR028082">
    <property type="entry name" value="Peripla_BP_I"/>
</dbReference>
<dbReference type="SUPFAM" id="SSF53822">
    <property type="entry name" value="Periplasmic binding protein-like I"/>
    <property type="match status" value="1"/>
</dbReference>
<dbReference type="InterPro" id="IPR028081">
    <property type="entry name" value="Leu-bd"/>
</dbReference>
<dbReference type="PANTHER" id="PTHR30483">
    <property type="entry name" value="LEUCINE-SPECIFIC-BINDING PROTEIN"/>
    <property type="match status" value="1"/>
</dbReference>
<dbReference type="PANTHER" id="PTHR30483:SF6">
    <property type="entry name" value="PERIPLASMIC BINDING PROTEIN OF ABC TRANSPORTER FOR NATURAL AMINO ACIDS"/>
    <property type="match status" value="1"/>
</dbReference>
<organism evidence="7 8">
    <name type="scientific">Candidatus Electrothrix marina</name>
    <dbReference type="NCBI Taxonomy" id="1859130"/>
    <lineage>
        <taxon>Bacteria</taxon>
        <taxon>Pseudomonadati</taxon>
        <taxon>Thermodesulfobacteriota</taxon>
        <taxon>Desulfobulbia</taxon>
        <taxon>Desulfobulbales</taxon>
        <taxon>Desulfobulbaceae</taxon>
        <taxon>Candidatus Electrothrix</taxon>
    </lineage>
</organism>
<sequence length="147" mass="14827">MNISGKLCSVLSVLTISTGAFFVSNFVGDARAAEPVKIGVAGAHSGDLASYGLPTARAAELVAEHINAQGGINGAPVELLVEDDVCKPEIATNTATKLVSAGARAVIGHICSSATKAALPIYDEANIIVISPSATDSDLTKSGNHPT</sequence>